<accession>A0AB39XMB2</accession>
<dbReference type="AlphaFoldDB" id="A0AB39XMB2"/>
<keyword evidence="1" id="KW-0472">Membrane</keyword>
<protein>
    <submittedName>
        <fullName evidence="2">Uncharacterized protein</fullName>
    </submittedName>
</protein>
<keyword evidence="1" id="KW-0812">Transmembrane</keyword>
<proteinExistence type="predicted"/>
<evidence type="ECO:0000256" key="1">
    <source>
        <dbReference type="SAM" id="Phobius"/>
    </source>
</evidence>
<name>A0AB39XMB2_9BRAD</name>
<sequence length="51" mass="5293">MSMISLAAVPAGVESQSSDYSFKTIVVFCCTGLFASFSLMAHGIDLSAGLM</sequence>
<feature type="transmembrane region" description="Helical" evidence="1">
    <location>
        <begin position="25"/>
        <end position="44"/>
    </location>
</feature>
<reference evidence="2" key="1">
    <citation type="submission" date="2024-08" db="EMBL/GenBank/DDBJ databases">
        <authorList>
            <person name="Chaddad Z."/>
            <person name="Lamrabet M."/>
            <person name="Bouhnik O."/>
            <person name="Alami S."/>
            <person name="Wipf D."/>
            <person name="Courty P.E."/>
            <person name="Missbah El Idrissi M."/>
        </authorList>
    </citation>
    <scope>NUCLEOTIDE SEQUENCE</scope>
    <source>
        <strain evidence="2">LLZ17</strain>
    </source>
</reference>
<keyword evidence="1" id="KW-1133">Transmembrane helix</keyword>
<evidence type="ECO:0000313" key="2">
    <source>
        <dbReference type="EMBL" id="XDV59060.1"/>
    </source>
</evidence>
<organism evidence="2">
    <name type="scientific">Bradyrhizobium sp. LLZ17</name>
    <dbReference type="NCBI Taxonomy" id="3239388"/>
    <lineage>
        <taxon>Bacteria</taxon>
        <taxon>Pseudomonadati</taxon>
        <taxon>Pseudomonadota</taxon>
        <taxon>Alphaproteobacteria</taxon>
        <taxon>Hyphomicrobiales</taxon>
        <taxon>Nitrobacteraceae</taxon>
        <taxon>Bradyrhizobium</taxon>
    </lineage>
</organism>
<dbReference type="RefSeq" id="WP_369723590.1">
    <property type="nucleotide sequence ID" value="NZ_CP165734.1"/>
</dbReference>
<dbReference type="EMBL" id="CP165734">
    <property type="protein sequence ID" value="XDV59060.1"/>
    <property type="molecule type" value="Genomic_DNA"/>
</dbReference>
<gene>
    <name evidence="2" type="ORF">AB8Z38_06400</name>
</gene>